<dbReference type="GO" id="GO:0004364">
    <property type="term" value="F:glutathione transferase activity"/>
    <property type="evidence" value="ECO:0007669"/>
    <property type="project" value="UniProtKB-EC"/>
</dbReference>
<dbReference type="SFLD" id="SFLDG00358">
    <property type="entry name" value="Main_(cytGST)"/>
    <property type="match status" value="1"/>
</dbReference>
<keyword evidence="6" id="KW-1185">Reference proteome</keyword>
<dbReference type="Proteomes" id="UP001549143">
    <property type="component" value="Unassembled WGS sequence"/>
</dbReference>
<dbReference type="EC" id="2.5.1.18" evidence="1"/>
<dbReference type="EMBL" id="JBEPMN010000015">
    <property type="protein sequence ID" value="MET3662840.1"/>
    <property type="molecule type" value="Genomic_DNA"/>
</dbReference>
<dbReference type="Gene3D" id="1.20.1050.10">
    <property type="match status" value="1"/>
</dbReference>
<evidence type="ECO:0000259" key="4">
    <source>
        <dbReference type="PROSITE" id="PS50405"/>
    </source>
</evidence>
<sequence>MGKPRLFGADYSVYVRISRLCLHEKGVDYDLIPIDIFAPEGASADYLEHQPFGKIPSFEHNGFRLYETGAITRYVDDAFPGPVLQPVEPKARARMNQIVSIADGYIYPHLVWGLYVELVSKAAEGEPPDENRVALAWAKAPVCLDVLADFLGDSPWLAGDHITLADLYVAPMLDYFLLAPEGREMFSAKTNLVEWWDRMNACESFQITRRSR</sequence>
<evidence type="ECO:0000259" key="3">
    <source>
        <dbReference type="PROSITE" id="PS50404"/>
    </source>
</evidence>
<dbReference type="PANTHER" id="PTHR43900">
    <property type="entry name" value="GLUTATHIONE S-TRANSFERASE RHO"/>
    <property type="match status" value="1"/>
</dbReference>
<dbReference type="PROSITE" id="PS50405">
    <property type="entry name" value="GST_CTER"/>
    <property type="match status" value="1"/>
</dbReference>
<dbReference type="RefSeq" id="WP_354152676.1">
    <property type="nucleotide sequence ID" value="NZ_JBEPMN010000015.1"/>
</dbReference>
<name>A0ABV2KP30_9HYPH</name>
<dbReference type="SUPFAM" id="SSF52833">
    <property type="entry name" value="Thioredoxin-like"/>
    <property type="match status" value="1"/>
</dbReference>
<gene>
    <name evidence="5" type="ORF">ABID44_003191</name>
</gene>
<dbReference type="InterPro" id="IPR004045">
    <property type="entry name" value="Glutathione_S-Trfase_N"/>
</dbReference>
<proteinExistence type="predicted"/>
<dbReference type="InterPro" id="IPR040079">
    <property type="entry name" value="Glutathione_S-Trfase"/>
</dbReference>
<dbReference type="PROSITE" id="PS50404">
    <property type="entry name" value="GST_NTER"/>
    <property type="match status" value="1"/>
</dbReference>
<keyword evidence="2 5" id="KW-0808">Transferase</keyword>
<evidence type="ECO:0000256" key="1">
    <source>
        <dbReference type="ARBA" id="ARBA00012452"/>
    </source>
</evidence>
<evidence type="ECO:0000256" key="2">
    <source>
        <dbReference type="ARBA" id="ARBA00022679"/>
    </source>
</evidence>
<evidence type="ECO:0000313" key="6">
    <source>
        <dbReference type="Proteomes" id="UP001549143"/>
    </source>
</evidence>
<evidence type="ECO:0000313" key="5">
    <source>
        <dbReference type="EMBL" id="MET3662840.1"/>
    </source>
</evidence>
<feature type="domain" description="GST N-terminal" evidence="3">
    <location>
        <begin position="2"/>
        <end position="83"/>
    </location>
</feature>
<dbReference type="SFLD" id="SFLDS00019">
    <property type="entry name" value="Glutathione_Transferase_(cytos"/>
    <property type="match status" value="1"/>
</dbReference>
<dbReference type="SUPFAM" id="SSF47616">
    <property type="entry name" value="GST C-terminal domain-like"/>
    <property type="match status" value="1"/>
</dbReference>
<dbReference type="CDD" id="cd00299">
    <property type="entry name" value="GST_C_family"/>
    <property type="match status" value="1"/>
</dbReference>
<dbReference type="Pfam" id="PF13417">
    <property type="entry name" value="GST_N_3"/>
    <property type="match status" value="1"/>
</dbReference>
<reference evidence="5 6" key="1">
    <citation type="submission" date="2024-06" db="EMBL/GenBank/DDBJ databases">
        <title>Genomic Encyclopedia of Type Strains, Phase IV (KMG-IV): sequencing the most valuable type-strain genomes for metagenomic binning, comparative biology and taxonomic classification.</title>
        <authorList>
            <person name="Goeker M."/>
        </authorList>
    </citation>
    <scope>NUCLEOTIDE SEQUENCE [LARGE SCALE GENOMIC DNA]</scope>
    <source>
        <strain evidence="5 6">DSM 19730</strain>
    </source>
</reference>
<dbReference type="InterPro" id="IPR036282">
    <property type="entry name" value="Glutathione-S-Trfase_C_sf"/>
</dbReference>
<feature type="domain" description="GST C-terminal" evidence="4">
    <location>
        <begin position="88"/>
        <end position="212"/>
    </location>
</feature>
<accession>A0ABV2KP30</accession>
<dbReference type="InterPro" id="IPR010987">
    <property type="entry name" value="Glutathione-S-Trfase_C-like"/>
</dbReference>
<dbReference type="Gene3D" id="3.40.30.10">
    <property type="entry name" value="Glutaredoxin"/>
    <property type="match status" value="1"/>
</dbReference>
<comment type="caution">
    <text evidence="5">The sequence shown here is derived from an EMBL/GenBank/DDBJ whole genome shotgun (WGS) entry which is preliminary data.</text>
</comment>
<dbReference type="InterPro" id="IPR036249">
    <property type="entry name" value="Thioredoxin-like_sf"/>
</dbReference>
<organism evidence="5 6">
    <name type="scientific">Aquamicrobium ahrensii</name>
    <dbReference type="NCBI Taxonomy" id="469551"/>
    <lineage>
        <taxon>Bacteria</taxon>
        <taxon>Pseudomonadati</taxon>
        <taxon>Pseudomonadota</taxon>
        <taxon>Alphaproteobacteria</taxon>
        <taxon>Hyphomicrobiales</taxon>
        <taxon>Phyllobacteriaceae</taxon>
        <taxon>Aquamicrobium</taxon>
    </lineage>
</organism>
<protein>
    <recommendedName>
        <fullName evidence="1">glutathione transferase</fullName>
        <ecNumber evidence="1">2.5.1.18</ecNumber>
    </recommendedName>
</protein>
<dbReference type="PANTHER" id="PTHR43900:SF3">
    <property type="entry name" value="GLUTATHIONE S-TRANSFERASE RHO"/>
    <property type="match status" value="1"/>
</dbReference>
<dbReference type="Pfam" id="PF13410">
    <property type="entry name" value="GST_C_2"/>
    <property type="match status" value="1"/>
</dbReference>